<dbReference type="Proteomes" id="UP000292362">
    <property type="component" value="Unassembled WGS sequence"/>
</dbReference>
<protein>
    <submittedName>
        <fullName evidence="2">Uncharacterized protein</fullName>
    </submittedName>
</protein>
<dbReference type="AlphaFoldDB" id="A0A4Q9L4F0"/>
<evidence type="ECO:0000313" key="2">
    <source>
        <dbReference type="EMBL" id="TBU02344.1"/>
    </source>
</evidence>
<comment type="caution">
    <text evidence="2">The sequence shown here is derived from an EMBL/GenBank/DDBJ whole genome shotgun (WGS) entry which is preliminary data.</text>
</comment>
<name>A0A4Q9L4F0_9MICR</name>
<proteinExistence type="predicted"/>
<dbReference type="EMBL" id="PITJ01000503">
    <property type="protein sequence ID" value="TBU02344.1"/>
    <property type="molecule type" value="Genomic_DNA"/>
</dbReference>
<organism evidence="2 3">
    <name type="scientific">Hamiltosporidium tvaerminnensis</name>
    <dbReference type="NCBI Taxonomy" id="1176355"/>
    <lineage>
        <taxon>Eukaryota</taxon>
        <taxon>Fungi</taxon>
        <taxon>Fungi incertae sedis</taxon>
        <taxon>Microsporidia</taxon>
        <taxon>Dubosqiidae</taxon>
        <taxon>Hamiltosporidium</taxon>
    </lineage>
</organism>
<reference evidence="2 3" key="1">
    <citation type="submission" date="2017-12" db="EMBL/GenBank/DDBJ databases">
        <authorList>
            <person name="Pombert J.-F."/>
            <person name="Haag K.L."/>
            <person name="Ebert D."/>
        </authorList>
    </citation>
    <scope>NUCLEOTIDE SEQUENCE [LARGE SCALE GENOMIC DNA]</scope>
    <source>
        <strain evidence="2">FI-OER-3-3</strain>
    </source>
</reference>
<evidence type="ECO:0000313" key="3">
    <source>
        <dbReference type="Proteomes" id="UP000292362"/>
    </source>
</evidence>
<dbReference type="VEuPathDB" id="MicrosporidiaDB:CWI37_0503p0010"/>
<evidence type="ECO:0000256" key="1">
    <source>
        <dbReference type="SAM" id="Coils"/>
    </source>
</evidence>
<feature type="coiled-coil region" evidence="1">
    <location>
        <begin position="53"/>
        <end position="90"/>
    </location>
</feature>
<keyword evidence="1" id="KW-0175">Coiled coil</keyword>
<sequence length="107" mass="12731">MKEENFENLREQIKGNNTLERLSSYGNLLENIVDYIVTSKINNNDINFLLESIKNQKKIYEFAEKLYEEIQSEEINRDKCEDDLNELKVACSEYKDFYEGHHTLTDN</sequence>
<accession>A0A4Q9L4F0</accession>
<gene>
    <name evidence="2" type="ORF">CWI37_0503p0010</name>
</gene>